<gene>
    <name evidence="3" type="ORF">PPACK8108_LOCUS11680</name>
</gene>
<evidence type="ECO:0000313" key="3">
    <source>
        <dbReference type="EMBL" id="CAH7676536.1"/>
    </source>
</evidence>
<dbReference type="PANTHER" id="PTHR41390:SF1">
    <property type="entry name" value="NADH-UBIQUINONE OXIDOREDUCTASE 213 KDA SUBUNIT"/>
    <property type="match status" value="1"/>
</dbReference>
<proteinExistence type="predicted"/>
<dbReference type="PANTHER" id="PTHR41390">
    <property type="entry name" value="CHROMOSOME 7, WHOLE GENOME SHOTGUN SEQUENCE"/>
    <property type="match status" value="1"/>
</dbReference>
<name>A0AAV0B0M7_PHAPC</name>
<evidence type="ECO:0000313" key="4">
    <source>
        <dbReference type="Proteomes" id="UP001153365"/>
    </source>
</evidence>
<keyword evidence="2" id="KW-1133">Transmembrane helix</keyword>
<evidence type="ECO:0000256" key="2">
    <source>
        <dbReference type="SAM" id="Phobius"/>
    </source>
</evidence>
<keyword evidence="2" id="KW-0812">Transmembrane</keyword>
<dbReference type="Proteomes" id="UP001153365">
    <property type="component" value="Unassembled WGS sequence"/>
</dbReference>
<dbReference type="EMBL" id="CALTRL010002722">
    <property type="protein sequence ID" value="CAH7676536.1"/>
    <property type="molecule type" value="Genomic_DNA"/>
</dbReference>
<keyword evidence="4" id="KW-1185">Reference proteome</keyword>
<evidence type="ECO:0000256" key="1">
    <source>
        <dbReference type="SAM" id="MobiDB-lite"/>
    </source>
</evidence>
<keyword evidence="2" id="KW-0472">Membrane</keyword>
<reference evidence="3" key="1">
    <citation type="submission" date="2022-06" db="EMBL/GenBank/DDBJ databases">
        <authorList>
            <consortium name="SYNGENTA / RWTH Aachen University"/>
        </authorList>
    </citation>
    <scope>NUCLEOTIDE SEQUENCE</scope>
</reference>
<comment type="caution">
    <text evidence="3">The sequence shown here is derived from an EMBL/GenBank/DDBJ whole genome shotgun (WGS) entry which is preliminary data.</text>
</comment>
<dbReference type="AlphaFoldDB" id="A0AAV0B0M7"/>
<feature type="region of interest" description="Disordered" evidence="1">
    <location>
        <begin position="1"/>
        <end position="27"/>
    </location>
</feature>
<feature type="transmembrane region" description="Helical" evidence="2">
    <location>
        <begin position="42"/>
        <end position="65"/>
    </location>
</feature>
<sequence>MRGGSDRTGGEHHRLVDLSEDSSPSKKLSQLRLSQEFYRREGLNVLLGSLSSGIGGMTFGSLIAIKNNEPFALPAISMSLKSFGFGTSFFALRQFLVRPIVAQYSNPTTKNIHFEGIFSTFISAGILGGSINGYLRGKSYILRSSFTVALMCSSLHFLKNELTLLKDSFSANSQGDSPISDDTQRAKNPSSGTSPFWEYLIPLKKLSDEDFRLRLKEQLIEAESKRKIIDNEISRFEKAIRDHDLSETQADRSFSDSEDLRKT</sequence>
<accession>A0AAV0B0M7</accession>
<protein>
    <submittedName>
        <fullName evidence="3">Uncharacterized protein</fullName>
    </submittedName>
</protein>
<feature type="transmembrane region" description="Helical" evidence="2">
    <location>
        <begin position="71"/>
        <end position="92"/>
    </location>
</feature>
<feature type="transmembrane region" description="Helical" evidence="2">
    <location>
        <begin position="112"/>
        <end position="134"/>
    </location>
</feature>
<feature type="compositionally biased region" description="Basic and acidic residues" evidence="1">
    <location>
        <begin position="1"/>
        <end position="17"/>
    </location>
</feature>
<organism evidence="3 4">
    <name type="scientific">Phakopsora pachyrhizi</name>
    <name type="common">Asian soybean rust disease fungus</name>
    <dbReference type="NCBI Taxonomy" id="170000"/>
    <lineage>
        <taxon>Eukaryota</taxon>
        <taxon>Fungi</taxon>
        <taxon>Dikarya</taxon>
        <taxon>Basidiomycota</taxon>
        <taxon>Pucciniomycotina</taxon>
        <taxon>Pucciniomycetes</taxon>
        <taxon>Pucciniales</taxon>
        <taxon>Phakopsoraceae</taxon>
        <taxon>Phakopsora</taxon>
    </lineage>
</organism>